<proteinExistence type="predicted"/>
<dbReference type="AlphaFoldDB" id="L7W4B0"/>
<evidence type="ECO:0000313" key="1">
    <source>
        <dbReference type="EMBL" id="AGC76430.1"/>
    </source>
</evidence>
<organism evidence="1 2">
    <name type="scientific">Nonlabens dokdonensis (strain DSM 17205 / KCTC 12402 / DSW-6)</name>
    <name type="common">Donghaeana dokdonensis</name>
    <dbReference type="NCBI Taxonomy" id="592029"/>
    <lineage>
        <taxon>Bacteria</taxon>
        <taxon>Pseudomonadati</taxon>
        <taxon>Bacteroidota</taxon>
        <taxon>Flavobacteriia</taxon>
        <taxon>Flavobacteriales</taxon>
        <taxon>Flavobacteriaceae</taxon>
        <taxon>Nonlabens</taxon>
    </lineage>
</organism>
<evidence type="ECO:0000313" key="2">
    <source>
        <dbReference type="Proteomes" id="UP000011173"/>
    </source>
</evidence>
<dbReference type="HOGENOM" id="CLU_3273525_0_0_10"/>
<name>L7W4B0_NONDD</name>
<dbReference type="STRING" id="592029.DDD_1303"/>
<accession>L7W4B0</accession>
<sequence length="41" mass="5141">MAKYSTNLFMINQLFMVIPLSRKRNYQKSRKLNYFKRILER</sequence>
<dbReference type="EMBL" id="CP001397">
    <property type="protein sequence ID" value="AGC76430.1"/>
    <property type="molecule type" value="Genomic_DNA"/>
</dbReference>
<dbReference type="PATRIC" id="fig|592029.3.peg.1292"/>
<protein>
    <submittedName>
        <fullName evidence="1">Uncharacterized protein</fullName>
    </submittedName>
</protein>
<gene>
    <name evidence="1" type="ordered locus">DDD_1303</name>
</gene>
<reference evidence="1 2" key="1">
    <citation type="journal article" date="2013" name="Genome Biol. Evol.">
        <title>Genomic makeup of the marine flavobacterium Nonlabens (Donghaeana) dokdonensis DSW-6 and identification of a novel class of rhodopsins.</title>
        <authorList>
            <person name="Kwon S.K."/>
            <person name="Kim B.K."/>
            <person name="Song J.Y."/>
            <person name="Kwak M.J."/>
            <person name="Lee C.H."/>
            <person name="Yoon J.H."/>
            <person name="Oh T.K."/>
            <person name="Kim J.F."/>
        </authorList>
    </citation>
    <scope>NUCLEOTIDE SEQUENCE [LARGE SCALE GENOMIC DNA]</scope>
    <source>
        <strain evidence="2">DSM 17205 / KCTC 12402 / DSW-6</strain>
    </source>
</reference>
<dbReference type="KEGG" id="ndo:DDD_1303"/>
<dbReference type="Proteomes" id="UP000011173">
    <property type="component" value="Chromosome"/>
</dbReference>